<feature type="domain" description="MoaF C-terminal" evidence="2">
    <location>
        <begin position="158"/>
        <end position="271"/>
    </location>
</feature>
<dbReference type="InterPro" id="IPR024724">
    <property type="entry name" value="MoaF_N"/>
</dbReference>
<evidence type="ECO:0000259" key="2">
    <source>
        <dbReference type="Pfam" id="PF17409"/>
    </source>
</evidence>
<protein>
    <submittedName>
        <fullName evidence="3">Molybdenum cofactor biosynthesis protein MoaF</fullName>
    </submittedName>
</protein>
<dbReference type="Pfam" id="PF17409">
    <property type="entry name" value="MoaF_C"/>
    <property type="match status" value="1"/>
</dbReference>
<dbReference type="RefSeq" id="WP_043666295.1">
    <property type="nucleotide sequence ID" value="NZ_JSEG01000022.1"/>
</dbReference>
<organism evidence="3 4">
    <name type="scientific">Clostridium butyricum</name>
    <dbReference type="NCBI Taxonomy" id="1492"/>
    <lineage>
        <taxon>Bacteria</taxon>
        <taxon>Bacillati</taxon>
        <taxon>Bacillota</taxon>
        <taxon>Clostridia</taxon>
        <taxon>Eubacteriales</taxon>
        <taxon>Clostridiaceae</taxon>
        <taxon>Clostridium</taxon>
    </lineage>
</organism>
<sequence length="275" mass="32061">MTKTQERDFPTVEELSQGFSEFKLPQSEELIGKSMMINYENGNKAIYEFLDYETLKVKYINEETEDKISAIYTAVSPRHNIYVVDFIWSFGDTKSVTTVVDLNKNIATTLIAKLPNEKEVSVSQFERGDKGLPLTSVKAEFMHASVDTEFNENTLKHEFTKELLGKRILFKYSSNDEYEHIYLNENYYTWHCVKGLENGLCDTDKCYYLKIEENLYWFTWLEKVVPTVGTVVEDLDLNKMRSYGKIYGYESYDMGKVTNFPVGSYAKLLNKIEYK</sequence>
<dbReference type="EMBL" id="LRDH01000097">
    <property type="protein sequence ID" value="PPV15606.1"/>
    <property type="molecule type" value="Genomic_DNA"/>
</dbReference>
<reference evidence="3 4" key="1">
    <citation type="submission" date="2016-01" db="EMBL/GenBank/DDBJ databases">
        <title>Characterization of the Clostridium difficile lineages that are prevalent in Hong Kong and China.</title>
        <authorList>
            <person name="Kwok J.S.-L."/>
            <person name="Lam W.-Y."/>
            <person name="Ip M."/>
            <person name="Chan T.-F."/>
            <person name="Hawkey P.M."/>
            <person name="Tsui S.K.-W."/>
        </authorList>
    </citation>
    <scope>NUCLEOTIDE SEQUENCE [LARGE SCALE GENOMIC DNA]</scope>
    <source>
        <strain evidence="3 4">300064</strain>
    </source>
</reference>
<feature type="domain" description="Molybdenum cofactor biosynthesis protein F N-terminal" evidence="1">
    <location>
        <begin position="8"/>
        <end position="116"/>
    </location>
</feature>
<dbReference type="InterPro" id="IPR012674">
    <property type="entry name" value="Calycin"/>
</dbReference>
<evidence type="ECO:0000313" key="3">
    <source>
        <dbReference type="EMBL" id="PPV15606.1"/>
    </source>
</evidence>
<evidence type="ECO:0000313" key="4">
    <source>
        <dbReference type="Proteomes" id="UP000238081"/>
    </source>
</evidence>
<dbReference type="InterPro" id="IPR035348">
    <property type="entry name" value="MoaF_C"/>
</dbReference>
<dbReference type="AlphaFoldDB" id="A0A2S7FC64"/>
<evidence type="ECO:0000259" key="1">
    <source>
        <dbReference type="Pfam" id="PF10703"/>
    </source>
</evidence>
<gene>
    <name evidence="3" type="ORF">AWN73_11000</name>
</gene>
<dbReference type="Pfam" id="PF10703">
    <property type="entry name" value="MoaF"/>
    <property type="match status" value="1"/>
</dbReference>
<proteinExistence type="predicted"/>
<accession>A0A2S7FC64</accession>
<dbReference type="Gene3D" id="2.40.128.20">
    <property type="match status" value="1"/>
</dbReference>
<name>A0A2S7FC64_CLOBU</name>
<dbReference type="Proteomes" id="UP000238081">
    <property type="component" value="Unassembled WGS sequence"/>
</dbReference>
<comment type="caution">
    <text evidence="3">The sequence shown here is derived from an EMBL/GenBank/DDBJ whole genome shotgun (WGS) entry which is preliminary data.</text>
</comment>